<feature type="non-terminal residue" evidence="2">
    <location>
        <position position="1"/>
    </location>
</feature>
<dbReference type="Proteomes" id="UP000029867">
    <property type="component" value="Unassembled WGS sequence"/>
</dbReference>
<comment type="caution">
    <text evidence="2">The sequence shown here is derived from an EMBL/GenBank/DDBJ whole genome shotgun (WGS) entry which is preliminary data.</text>
</comment>
<accession>A0A099NKS2</accession>
<feature type="region of interest" description="Disordered" evidence="1">
    <location>
        <begin position="24"/>
        <end position="54"/>
    </location>
</feature>
<organism evidence="2 3">
    <name type="scientific">Pichia kudriavzevii</name>
    <name type="common">Yeast</name>
    <name type="synonym">Issatchenkia orientalis</name>
    <dbReference type="NCBI Taxonomy" id="4909"/>
    <lineage>
        <taxon>Eukaryota</taxon>
        <taxon>Fungi</taxon>
        <taxon>Dikarya</taxon>
        <taxon>Ascomycota</taxon>
        <taxon>Saccharomycotina</taxon>
        <taxon>Pichiomycetes</taxon>
        <taxon>Pichiales</taxon>
        <taxon>Pichiaceae</taxon>
        <taxon>Pichia</taxon>
    </lineage>
</organism>
<evidence type="ECO:0000256" key="1">
    <source>
        <dbReference type="SAM" id="MobiDB-lite"/>
    </source>
</evidence>
<gene>
    <name evidence="2" type="ORF">JL09_g6852</name>
</gene>
<dbReference type="EMBL" id="JQFK01002135">
    <property type="protein sequence ID" value="KGK32541.1"/>
    <property type="molecule type" value="Genomic_DNA"/>
</dbReference>
<dbReference type="HOGENOM" id="CLU_3055980_0_0_1"/>
<evidence type="ECO:0000313" key="2">
    <source>
        <dbReference type="EMBL" id="KGK32541.1"/>
    </source>
</evidence>
<evidence type="ECO:0000313" key="3">
    <source>
        <dbReference type="Proteomes" id="UP000029867"/>
    </source>
</evidence>
<protein>
    <submittedName>
        <fullName evidence="2">Uncharacterized protein</fullName>
    </submittedName>
</protein>
<dbReference type="AlphaFoldDB" id="A0A099NKS2"/>
<name>A0A099NKS2_PICKU</name>
<proteinExistence type="predicted"/>
<dbReference type="VEuPathDB" id="FungiDB:C5L36_0C00940"/>
<reference evidence="3" key="1">
    <citation type="journal article" date="2014" name="Microb. Cell Fact.">
        <title>Exploiting Issatchenkia orientalis SD108 for succinic acid production.</title>
        <authorList>
            <person name="Xiao H."/>
            <person name="Shao Z."/>
            <person name="Jiang Y."/>
            <person name="Dole S."/>
            <person name="Zhao H."/>
        </authorList>
    </citation>
    <scope>NUCLEOTIDE SEQUENCE [LARGE SCALE GENOMIC DNA]</scope>
    <source>
        <strain evidence="3">SD108</strain>
    </source>
</reference>
<sequence>GKSHIDKSDAIVATTKTGMTIRNDRKLDNNTRFHMNGHNQNRFPMGSSGASSKR</sequence>
<feature type="compositionally biased region" description="Polar residues" evidence="1">
    <location>
        <begin position="32"/>
        <end position="54"/>
    </location>
</feature>